<dbReference type="OrthoDB" id="1872379at2759"/>
<gene>
    <name evidence="2" type="ORF">HXX76_013326</name>
</gene>
<keyword evidence="3" id="KW-1185">Reference proteome</keyword>
<feature type="region of interest" description="Disordered" evidence="1">
    <location>
        <begin position="1"/>
        <end position="109"/>
    </location>
</feature>
<reference evidence="2" key="1">
    <citation type="journal article" date="2020" name="bioRxiv">
        <title>Comparative genomics of Chlamydomonas.</title>
        <authorList>
            <person name="Craig R.J."/>
            <person name="Hasan A.R."/>
            <person name="Ness R.W."/>
            <person name="Keightley P.D."/>
        </authorList>
    </citation>
    <scope>NUCLEOTIDE SEQUENCE</scope>
    <source>
        <strain evidence="2">SAG 7.73</strain>
    </source>
</reference>
<evidence type="ECO:0000256" key="1">
    <source>
        <dbReference type="SAM" id="MobiDB-lite"/>
    </source>
</evidence>
<feature type="compositionally biased region" description="Low complexity" evidence="1">
    <location>
        <begin position="15"/>
        <end position="35"/>
    </location>
</feature>
<dbReference type="Gene3D" id="1.25.40.10">
    <property type="entry name" value="Tetratricopeptide repeat domain"/>
    <property type="match status" value="1"/>
</dbReference>
<accession>A0A835VU53</accession>
<dbReference type="SMART" id="SM00028">
    <property type="entry name" value="TPR"/>
    <property type="match status" value="3"/>
</dbReference>
<evidence type="ECO:0008006" key="4">
    <source>
        <dbReference type="Google" id="ProtNLM"/>
    </source>
</evidence>
<feature type="compositionally biased region" description="Low complexity" evidence="1">
    <location>
        <begin position="66"/>
        <end position="81"/>
    </location>
</feature>
<protein>
    <recommendedName>
        <fullName evidence="4">Tetratricopeptide repeat 1</fullName>
    </recommendedName>
</protein>
<dbReference type="SUPFAM" id="SSF48452">
    <property type="entry name" value="TPR-like"/>
    <property type="match status" value="1"/>
</dbReference>
<dbReference type="InterPro" id="IPR052769">
    <property type="entry name" value="TPR_domain_protein"/>
</dbReference>
<dbReference type="InterPro" id="IPR011990">
    <property type="entry name" value="TPR-like_helical_dom_sf"/>
</dbReference>
<organism evidence="2 3">
    <name type="scientific">Chlamydomonas incerta</name>
    <dbReference type="NCBI Taxonomy" id="51695"/>
    <lineage>
        <taxon>Eukaryota</taxon>
        <taxon>Viridiplantae</taxon>
        <taxon>Chlorophyta</taxon>
        <taxon>core chlorophytes</taxon>
        <taxon>Chlorophyceae</taxon>
        <taxon>CS clade</taxon>
        <taxon>Chlamydomonadales</taxon>
        <taxon>Chlamydomonadaceae</taxon>
        <taxon>Chlamydomonas</taxon>
    </lineage>
</organism>
<dbReference type="AlphaFoldDB" id="A0A835VU53"/>
<dbReference type="PANTHER" id="PTHR46014">
    <property type="entry name" value="TETRATRICOPEPTIDE REPEAT PROTEIN 1"/>
    <property type="match status" value="1"/>
</dbReference>
<comment type="caution">
    <text evidence="2">The sequence shown here is derived from an EMBL/GenBank/DDBJ whole genome shotgun (WGS) entry which is preliminary data.</text>
</comment>
<dbReference type="Proteomes" id="UP000650467">
    <property type="component" value="Unassembled WGS sequence"/>
</dbReference>
<proteinExistence type="predicted"/>
<dbReference type="EMBL" id="JAEHOC010000051">
    <property type="protein sequence ID" value="KAG2425953.1"/>
    <property type="molecule type" value="Genomic_DNA"/>
</dbReference>
<dbReference type="PANTHER" id="PTHR46014:SF1">
    <property type="entry name" value="TETRATRICOPEPTIDE REPEAT PROTEIN 1"/>
    <property type="match status" value="1"/>
</dbReference>
<sequence>MTDLDAPKGGGGAHGRTAAAEVSAPAAAPAAKVSEVQGSLAEAGTAHAEQPDASQGAAEGTPCTAPPEAGAAVEASASAEDVGQHDQAAAAAAVEPQDEAAEAKETEAEVAARLARAEEFKREGNELFGGGQWEAASVKYNQALDEAPASASKQRAVYFANLAACNIKTQQYAAAVQSCTQAIALDGGYEKALMRRCEAFERLDELDHALADAKKLLELAPGNAWATAKVATLQPVVDERTEKLKTEMFGKLKDLGNTILGKFGLSTDNFKFDKDPNSGGYSIRFER</sequence>
<evidence type="ECO:0000313" key="2">
    <source>
        <dbReference type="EMBL" id="KAG2425953.1"/>
    </source>
</evidence>
<name>A0A835VU53_CHLIN</name>
<evidence type="ECO:0000313" key="3">
    <source>
        <dbReference type="Proteomes" id="UP000650467"/>
    </source>
</evidence>
<dbReference type="InterPro" id="IPR019734">
    <property type="entry name" value="TPR_rpt"/>
</dbReference>